<dbReference type="Gene3D" id="3.90.1200.10">
    <property type="match status" value="1"/>
</dbReference>
<evidence type="ECO:0000313" key="12">
    <source>
        <dbReference type="Proteomes" id="UP000463939"/>
    </source>
</evidence>
<evidence type="ECO:0000256" key="3">
    <source>
        <dbReference type="ARBA" id="ARBA00022697"/>
    </source>
</evidence>
<comment type="catalytic activity">
    <reaction evidence="8">
        <text>L-homoserine + ATP = O-phospho-L-homoserine + ADP + H(+)</text>
        <dbReference type="Rhea" id="RHEA:13985"/>
        <dbReference type="ChEBI" id="CHEBI:15378"/>
        <dbReference type="ChEBI" id="CHEBI:30616"/>
        <dbReference type="ChEBI" id="CHEBI:57476"/>
        <dbReference type="ChEBI" id="CHEBI:57590"/>
        <dbReference type="ChEBI" id="CHEBI:456216"/>
        <dbReference type="EC" id="2.7.1.39"/>
    </reaction>
</comment>
<dbReference type="RefSeq" id="WP_162085489.1">
    <property type="nucleotide sequence ID" value="NZ_AP021881.1"/>
</dbReference>
<dbReference type="InterPro" id="IPR011009">
    <property type="entry name" value="Kinase-like_dom_sf"/>
</dbReference>
<accession>A0A809SIE8</accession>
<keyword evidence="2 8" id="KW-0808">Transferase</keyword>
<dbReference type="SUPFAM" id="SSF56112">
    <property type="entry name" value="Protein kinase-like (PK-like)"/>
    <property type="match status" value="1"/>
</dbReference>
<feature type="domain" description="Aminoglycoside phosphotransferase" evidence="10">
    <location>
        <begin position="27"/>
        <end position="253"/>
    </location>
</feature>
<evidence type="ECO:0000256" key="4">
    <source>
        <dbReference type="ARBA" id="ARBA00022741"/>
    </source>
</evidence>
<name>A0A809SIE8_9PROT</name>
<dbReference type="CDD" id="cd05153">
    <property type="entry name" value="HomoserineK_II"/>
    <property type="match status" value="1"/>
</dbReference>
<protein>
    <recommendedName>
        <fullName evidence="8 9">Homoserine kinase</fullName>
        <shortName evidence="8">HK</shortName>
        <shortName evidence="8">HSK</shortName>
        <ecNumber evidence="8 9">2.7.1.39</ecNumber>
    </recommendedName>
</protein>
<gene>
    <name evidence="8 11" type="primary">thrB</name>
    <name evidence="11" type="ORF">SFSGTM_24680</name>
</gene>
<dbReference type="InterPro" id="IPR002575">
    <property type="entry name" value="Aminoglycoside_PTrfase"/>
</dbReference>
<proteinExistence type="inferred from homology"/>
<keyword evidence="1 8" id="KW-0028">Amino-acid biosynthesis</keyword>
<evidence type="ECO:0000256" key="7">
    <source>
        <dbReference type="ARBA" id="ARBA00038240"/>
    </source>
</evidence>
<evidence type="ECO:0000256" key="2">
    <source>
        <dbReference type="ARBA" id="ARBA00022679"/>
    </source>
</evidence>
<evidence type="ECO:0000256" key="9">
    <source>
        <dbReference type="NCBIfam" id="TIGR00938"/>
    </source>
</evidence>
<keyword evidence="12" id="KW-1185">Reference proteome</keyword>
<comment type="similarity">
    <text evidence="7 8">Belongs to the pseudomonas-type ThrB family.</text>
</comment>
<dbReference type="NCBIfam" id="TIGR00938">
    <property type="entry name" value="thrB_alt"/>
    <property type="match status" value="1"/>
</dbReference>
<sequence>MSVFTTVSEDQARAWLDNYPIGQLTELRGIASGIENTNYFLSTDQGKYVLTLFENLTASELPYFLNLMHHLASQNVPCPLPIANAQGELLSALNGKPASIVTRLTGASLTAPTTSQCAAMGATLAQIHIAGKNFPMQRDNERSAAWWKATSPQLLPFLDAEAAQLLQAEIKFQALHRLQDLPRGVIHADLFRDNVLFDGDTVSGVIDFYFACNDAWLYDIAITVNDWCVTANGELDETATIAFLQAYHRVRPFTAIERGAWPITLRAAALRFWVSRLYDLHFPRAGEMTHAKDPSHFERILRNRILTQSALQRMWVS</sequence>
<dbReference type="GO" id="GO:0009088">
    <property type="term" value="P:threonine biosynthetic process"/>
    <property type="evidence" value="ECO:0007669"/>
    <property type="project" value="UniProtKB-UniRule"/>
</dbReference>
<dbReference type="PANTHER" id="PTHR21064:SF6">
    <property type="entry name" value="AMINOGLYCOSIDE PHOSPHOTRANSFERASE DOMAIN-CONTAINING PROTEIN"/>
    <property type="match status" value="1"/>
</dbReference>
<evidence type="ECO:0000313" key="11">
    <source>
        <dbReference type="EMBL" id="BBP01760.1"/>
    </source>
</evidence>
<dbReference type="PANTHER" id="PTHR21064">
    <property type="entry name" value="AMINOGLYCOSIDE PHOSPHOTRANSFERASE DOMAIN-CONTAINING PROTEIN-RELATED"/>
    <property type="match status" value="1"/>
</dbReference>
<dbReference type="NCBIfam" id="NF003558">
    <property type="entry name" value="PRK05231.1"/>
    <property type="match status" value="1"/>
</dbReference>
<keyword evidence="5 8" id="KW-0418">Kinase</keyword>
<evidence type="ECO:0000259" key="10">
    <source>
        <dbReference type="Pfam" id="PF01636"/>
    </source>
</evidence>
<dbReference type="GO" id="GO:0005524">
    <property type="term" value="F:ATP binding"/>
    <property type="evidence" value="ECO:0007669"/>
    <property type="project" value="UniProtKB-KW"/>
</dbReference>
<keyword evidence="6 8" id="KW-0067">ATP-binding</keyword>
<keyword evidence="4 8" id="KW-0547">Nucleotide-binding</keyword>
<dbReference type="EMBL" id="AP021881">
    <property type="protein sequence ID" value="BBP01760.1"/>
    <property type="molecule type" value="Genomic_DNA"/>
</dbReference>
<evidence type="ECO:0000256" key="1">
    <source>
        <dbReference type="ARBA" id="ARBA00022605"/>
    </source>
</evidence>
<reference evidence="12" key="1">
    <citation type="submission" date="2019-11" db="EMBL/GenBank/DDBJ databases">
        <title>Isolation and characterization of a novel species in the genus Sulfuriferula.</title>
        <authorList>
            <person name="Mochizuki J."/>
            <person name="Kojima H."/>
            <person name="Fukui M."/>
        </authorList>
    </citation>
    <scope>NUCLEOTIDE SEQUENCE [LARGE SCALE GENOMIC DNA]</scope>
    <source>
        <strain evidence="12">SGTM</strain>
    </source>
</reference>
<evidence type="ECO:0000256" key="5">
    <source>
        <dbReference type="ARBA" id="ARBA00022777"/>
    </source>
</evidence>
<dbReference type="Pfam" id="PF01636">
    <property type="entry name" value="APH"/>
    <property type="match status" value="1"/>
</dbReference>
<dbReference type="UniPathway" id="UPA00050">
    <property type="reaction ID" value="UER00064"/>
</dbReference>
<evidence type="ECO:0000256" key="6">
    <source>
        <dbReference type="ARBA" id="ARBA00022840"/>
    </source>
</evidence>
<dbReference type="KEGG" id="sniv:SFSGTM_24680"/>
<organism evidence="11 12">
    <name type="scientific">Sulfuriferula nivalis</name>
    <dbReference type="NCBI Taxonomy" id="2675298"/>
    <lineage>
        <taxon>Bacteria</taxon>
        <taxon>Pseudomonadati</taxon>
        <taxon>Pseudomonadota</taxon>
        <taxon>Betaproteobacteria</taxon>
        <taxon>Nitrosomonadales</taxon>
        <taxon>Sulfuricellaceae</taxon>
        <taxon>Sulfuriferula</taxon>
    </lineage>
</organism>
<dbReference type="InterPro" id="IPR005280">
    <property type="entry name" value="Homoserine_kinase_II"/>
</dbReference>
<dbReference type="Gene3D" id="3.30.200.20">
    <property type="entry name" value="Phosphorylase Kinase, domain 1"/>
    <property type="match status" value="1"/>
</dbReference>
<dbReference type="EC" id="2.7.1.39" evidence="8 9"/>
<comment type="pathway">
    <text evidence="8">Amino-acid biosynthesis; L-threonine biosynthesis; L-threonine from L-aspartate: step 4/5.</text>
</comment>
<keyword evidence="3 8" id="KW-0791">Threonine biosynthesis</keyword>
<dbReference type="Proteomes" id="UP000463939">
    <property type="component" value="Chromosome"/>
</dbReference>
<dbReference type="AlphaFoldDB" id="A0A809SIE8"/>
<dbReference type="HAMAP" id="MF_00301">
    <property type="entry name" value="Homoser_kinase_2"/>
    <property type="match status" value="1"/>
</dbReference>
<dbReference type="GO" id="GO:0004413">
    <property type="term" value="F:homoserine kinase activity"/>
    <property type="evidence" value="ECO:0007669"/>
    <property type="project" value="UniProtKB-UniRule"/>
</dbReference>
<evidence type="ECO:0000256" key="8">
    <source>
        <dbReference type="HAMAP-Rule" id="MF_00301"/>
    </source>
</evidence>
<dbReference type="InterPro" id="IPR050249">
    <property type="entry name" value="Pseudomonas-type_ThrB"/>
</dbReference>